<protein>
    <submittedName>
        <fullName evidence="2">Cyclin domain-containing protein</fullName>
    </submittedName>
</protein>
<dbReference type="GO" id="GO:0005634">
    <property type="term" value="C:nucleus"/>
    <property type="evidence" value="ECO:0007669"/>
    <property type="project" value="TreeGrafter"/>
</dbReference>
<dbReference type="GO" id="GO:0000307">
    <property type="term" value="C:cyclin-dependent protein kinase holoenzyme complex"/>
    <property type="evidence" value="ECO:0007669"/>
    <property type="project" value="TreeGrafter"/>
</dbReference>
<dbReference type="Proteomes" id="UP000274822">
    <property type="component" value="Unassembled WGS sequence"/>
</dbReference>
<dbReference type="InterPro" id="IPR006671">
    <property type="entry name" value="Cyclin_N"/>
</dbReference>
<dbReference type="InterPro" id="IPR036915">
    <property type="entry name" value="Cyclin-like_sf"/>
</dbReference>
<dbReference type="GO" id="GO:0016538">
    <property type="term" value="F:cyclin-dependent protein serine/threonine kinase regulator activity"/>
    <property type="evidence" value="ECO:0007669"/>
    <property type="project" value="TreeGrafter"/>
</dbReference>
<dbReference type="InterPro" id="IPR013922">
    <property type="entry name" value="Cyclin_PHO80-like"/>
</dbReference>
<keyword evidence="3" id="KW-1185">Reference proteome</keyword>
<dbReference type="PANTHER" id="PTHR15615">
    <property type="match status" value="1"/>
</dbReference>
<reference evidence="2 3" key="1">
    <citation type="journal article" date="2018" name="New Phytol.">
        <title>Phylogenomics of Endogonaceae and evolution of mycorrhizas within Mucoromycota.</title>
        <authorList>
            <person name="Chang Y."/>
            <person name="Desiro A."/>
            <person name="Na H."/>
            <person name="Sandor L."/>
            <person name="Lipzen A."/>
            <person name="Clum A."/>
            <person name="Barry K."/>
            <person name="Grigoriev I.V."/>
            <person name="Martin F.M."/>
            <person name="Stajich J.E."/>
            <person name="Smith M.E."/>
            <person name="Bonito G."/>
            <person name="Spatafora J.W."/>
        </authorList>
    </citation>
    <scope>NUCLEOTIDE SEQUENCE [LARGE SCALE GENOMIC DNA]</scope>
    <source>
        <strain evidence="2 3">AD002</strain>
    </source>
</reference>
<dbReference type="AlphaFoldDB" id="A0A433QJC5"/>
<dbReference type="CDD" id="cd20557">
    <property type="entry name" value="CYCLIN_ScPCL1-like"/>
    <property type="match status" value="1"/>
</dbReference>
<organism evidence="2 3">
    <name type="scientific">Jimgerdemannia flammicorona</name>
    <dbReference type="NCBI Taxonomy" id="994334"/>
    <lineage>
        <taxon>Eukaryota</taxon>
        <taxon>Fungi</taxon>
        <taxon>Fungi incertae sedis</taxon>
        <taxon>Mucoromycota</taxon>
        <taxon>Mucoromycotina</taxon>
        <taxon>Endogonomycetes</taxon>
        <taxon>Endogonales</taxon>
        <taxon>Endogonaceae</taxon>
        <taxon>Jimgerdemannia</taxon>
    </lineage>
</organism>
<dbReference type="Gene3D" id="1.10.472.10">
    <property type="entry name" value="Cyclin-like"/>
    <property type="match status" value="1"/>
</dbReference>
<dbReference type="SUPFAM" id="SSF47954">
    <property type="entry name" value="Cyclin-like"/>
    <property type="match status" value="1"/>
</dbReference>
<dbReference type="EMBL" id="RBNJ01004585">
    <property type="protein sequence ID" value="RUS29866.1"/>
    <property type="molecule type" value="Genomic_DNA"/>
</dbReference>
<feature type="domain" description="Cyclin N-terminal" evidence="1">
    <location>
        <begin position="33"/>
        <end position="144"/>
    </location>
</feature>
<accession>A0A433QJC5</accession>
<dbReference type="GO" id="GO:0019901">
    <property type="term" value="F:protein kinase binding"/>
    <property type="evidence" value="ECO:0007669"/>
    <property type="project" value="InterPro"/>
</dbReference>
<dbReference type="PANTHER" id="PTHR15615:SF10">
    <property type="entry name" value="PHO85 CYCLIN-2-RELATED"/>
    <property type="match status" value="1"/>
</dbReference>
<dbReference type="Pfam" id="PF00134">
    <property type="entry name" value="Cyclin_N"/>
    <property type="match status" value="1"/>
</dbReference>
<evidence type="ECO:0000313" key="3">
    <source>
        <dbReference type="Proteomes" id="UP000274822"/>
    </source>
</evidence>
<proteinExistence type="predicted"/>
<evidence type="ECO:0000259" key="1">
    <source>
        <dbReference type="Pfam" id="PF00134"/>
    </source>
</evidence>
<comment type="caution">
    <text evidence="2">The sequence shown here is derived from an EMBL/GenBank/DDBJ whole genome shotgun (WGS) entry which is preliminary data.</text>
</comment>
<gene>
    <name evidence="2" type="ORF">BC938DRAFT_480131</name>
</gene>
<sequence>MGSPNTATSLLSRSPDALLSFTATTANTLLPCSKQRLLTHQSLPPLPQFVSSVFAKHRLPPSVMLISLIYLHRLKTRLPRQARGDFDTPYKLFLAAILVASKFGAECGTGLTSVQVARMTEGLYSAREICLMERSFLGLIGYELWVDVEEVKTFLDRFGERIEMEVQEVVVEQGCRWWEDGCEWAL</sequence>
<name>A0A433QJC5_9FUNG</name>
<evidence type="ECO:0000313" key="2">
    <source>
        <dbReference type="EMBL" id="RUS29866.1"/>
    </source>
</evidence>